<dbReference type="Proteomes" id="UP001060919">
    <property type="component" value="Chromosome"/>
</dbReference>
<dbReference type="AlphaFoldDB" id="A0A916DVK9"/>
<keyword evidence="2" id="KW-1185">Reference proteome</keyword>
<dbReference type="EMBL" id="AP026867">
    <property type="protein sequence ID" value="BDS14481.1"/>
    <property type="molecule type" value="Genomic_DNA"/>
</dbReference>
<protein>
    <submittedName>
        <fullName evidence="1">Uncharacterized protein</fullName>
    </submittedName>
</protein>
<gene>
    <name evidence="1" type="ORF">AsAng_0052610</name>
</gene>
<evidence type="ECO:0000313" key="1">
    <source>
        <dbReference type="EMBL" id="BDS14481.1"/>
    </source>
</evidence>
<evidence type="ECO:0000313" key="2">
    <source>
        <dbReference type="Proteomes" id="UP001060919"/>
    </source>
</evidence>
<name>A0A916DVK9_9BACT</name>
<dbReference type="KEGG" id="aup:AsAng_0052610"/>
<organism evidence="1 2">
    <name type="scientific">Aureispira anguillae</name>
    <dbReference type="NCBI Taxonomy" id="2864201"/>
    <lineage>
        <taxon>Bacteria</taxon>
        <taxon>Pseudomonadati</taxon>
        <taxon>Bacteroidota</taxon>
        <taxon>Saprospiria</taxon>
        <taxon>Saprospirales</taxon>
        <taxon>Saprospiraceae</taxon>
        <taxon>Aureispira</taxon>
    </lineage>
</organism>
<accession>A0A916DVK9</accession>
<proteinExistence type="predicted"/>
<sequence>MNYKSVYWFMSKENLTLDTIAKIEQVLSIELLDTKVQVEIEKELEYHSVQSKRTAFKILPLESIVVSENTLGYSSYKIRRNG</sequence>
<reference evidence="1" key="1">
    <citation type="submission" date="2022-09" db="EMBL/GenBank/DDBJ databases">
        <title>Aureispira anguillicida sp. nov., isolated from Leptocephalus of Japanese eel Anguilla japonica.</title>
        <authorList>
            <person name="Yuasa K."/>
            <person name="Mekata T."/>
            <person name="Ikunari K."/>
        </authorList>
    </citation>
    <scope>NUCLEOTIDE SEQUENCE</scope>
    <source>
        <strain evidence="1">EL160426</strain>
    </source>
</reference>